<comment type="caution">
    <text evidence="4">The sequence shown here is derived from an EMBL/GenBank/DDBJ whole genome shotgun (WGS) entry which is preliminary data.</text>
</comment>
<gene>
    <name evidence="4" type="ORF">SDC9_88060</name>
</gene>
<name>A0A644ZKI3_9ZZZZ</name>
<evidence type="ECO:0000256" key="1">
    <source>
        <dbReference type="ARBA" id="ARBA00008720"/>
    </source>
</evidence>
<reference evidence="4" key="1">
    <citation type="submission" date="2019-08" db="EMBL/GenBank/DDBJ databases">
        <authorList>
            <person name="Kucharzyk K."/>
            <person name="Murdoch R.W."/>
            <person name="Higgins S."/>
            <person name="Loffler F."/>
        </authorList>
    </citation>
    <scope>NUCLEOTIDE SEQUENCE</scope>
</reference>
<evidence type="ECO:0000256" key="2">
    <source>
        <dbReference type="ARBA" id="ARBA00024764"/>
    </source>
</evidence>
<feature type="coiled-coil region" evidence="3">
    <location>
        <begin position="47"/>
        <end position="109"/>
    </location>
</feature>
<evidence type="ECO:0000256" key="3">
    <source>
        <dbReference type="SAM" id="Coils"/>
    </source>
</evidence>
<dbReference type="Gene3D" id="1.10.10.10">
    <property type="entry name" value="Winged helix-like DNA-binding domain superfamily/Winged helix DNA-binding domain"/>
    <property type="match status" value="1"/>
</dbReference>
<dbReference type="SUPFAM" id="SSF88659">
    <property type="entry name" value="Sigma3 and sigma4 domains of RNA polymerase sigma factors"/>
    <property type="match status" value="1"/>
</dbReference>
<dbReference type="PANTHER" id="PTHR40083">
    <property type="entry name" value="UPF0122 PROTEIN CBO2450/CLC_2298"/>
    <property type="match status" value="1"/>
</dbReference>
<dbReference type="HAMAP" id="MF_00245">
    <property type="entry name" value="UPF0122"/>
    <property type="match status" value="1"/>
</dbReference>
<dbReference type="InterPro" id="IPR007394">
    <property type="entry name" value="UPF0122"/>
</dbReference>
<dbReference type="EMBL" id="VSSQ01009360">
    <property type="protein sequence ID" value="MPM41405.1"/>
    <property type="molecule type" value="Genomic_DNA"/>
</dbReference>
<dbReference type="Pfam" id="PF04297">
    <property type="entry name" value="UPF0122"/>
    <property type="match status" value="1"/>
</dbReference>
<keyword evidence="3" id="KW-0175">Coiled coil</keyword>
<proteinExistence type="inferred from homology"/>
<dbReference type="PANTHER" id="PTHR40083:SF1">
    <property type="entry name" value="UPF0122 PROTEIN YLXM"/>
    <property type="match status" value="1"/>
</dbReference>
<evidence type="ECO:0000313" key="4">
    <source>
        <dbReference type="EMBL" id="MPM41405.1"/>
    </source>
</evidence>
<comment type="function">
    <text evidence="2">Might take part in the signal recognition particle (SRP) pathway. This is inferred from the conservation of its genetic proximity to ftsY/ffh. May be a regulatory protein.</text>
</comment>
<accession>A0A644ZKI3</accession>
<organism evidence="4">
    <name type="scientific">bioreactor metagenome</name>
    <dbReference type="NCBI Taxonomy" id="1076179"/>
    <lineage>
        <taxon>unclassified sequences</taxon>
        <taxon>metagenomes</taxon>
        <taxon>ecological metagenomes</taxon>
    </lineage>
</organism>
<dbReference type="AlphaFoldDB" id="A0A644ZKI3"/>
<sequence length="111" mass="12817">MNRLVELGQLMDWYGAFLTERQRSLVRQYAYEDCSLGEIAEREGISRQAVRDAILTAENELKDMEVKLNLIENNEKLLRLIDTLGGTTLNEAQKDLLRQMRELVSEEEDGV</sequence>
<comment type="similarity">
    <text evidence="1">Belongs to the UPF0122 family.</text>
</comment>
<dbReference type="InterPro" id="IPR013324">
    <property type="entry name" value="RNA_pol_sigma_r3/r4-like"/>
</dbReference>
<protein>
    <submittedName>
        <fullName evidence="4">Uncharacterized protein</fullName>
    </submittedName>
</protein>
<dbReference type="InterPro" id="IPR036388">
    <property type="entry name" value="WH-like_DNA-bd_sf"/>
</dbReference>